<evidence type="ECO:0000256" key="2">
    <source>
        <dbReference type="ARBA" id="ARBA00022729"/>
    </source>
</evidence>
<dbReference type="Pfam" id="PF13458">
    <property type="entry name" value="Peripla_BP_6"/>
    <property type="match status" value="1"/>
</dbReference>
<dbReference type="SUPFAM" id="SSF53822">
    <property type="entry name" value="Periplasmic binding protein-like I"/>
    <property type="match status" value="1"/>
</dbReference>
<dbReference type="OrthoDB" id="5290698at2"/>
<sequence length="384" mass="40245">MKLDIRGWMAAALVSLGAASPLAHAQPAGVTIGLTLSTTGPGASLGIPERNAFELLPDTLGGLPVRYVVLDDATDPGAASRNARRLVQEHRVDAIVGSSTTPATLAVTAVAAESGTLQIALSPFRPAPEVFDWVLSLPQSIPVMSSALFDDMKAHGVKTLGFIGFADSYGEVWLNDVRPRAKEAGIELVAVERYARTDSSVTAQTLKLAATRPDAVLVVASGTPGALPMVALRDRGYAGRIYQTHGVANNDFLRVAGKSAEGAVIPAGALLVAEQLPAAHPSKEAAGSFVRRYEARHGAGSRDLFAGYAWDAYLILDEAVPMAARKARPGTAEFRTALRDAVMATRGLAASHGVINVAPEAHSAYGEDGRVLVTVEEGKWKLMP</sequence>
<feature type="signal peptide" evidence="3">
    <location>
        <begin position="1"/>
        <end position="25"/>
    </location>
</feature>
<dbReference type="RefSeq" id="WP_143948863.1">
    <property type="nucleotide sequence ID" value="NZ_BAABMB010000006.1"/>
</dbReference>
<feature type="domain" description="Leucine-binding protein" evidence="4">
    <location>
        <begin position="30"/>
        <end position="341"/>
    </location>
</feature>
<protein>
    <submittedName>
        <fullName evidence="5">ABC transporter substrate-binding protein</fullName>
    </submittedName>
</protein>
<dbReference type="CDD" id="cd06333">
    <property type="entry name" value="PBP1_ABC_RPA1789-like"/>
    <property type="match status" value="1"/>
</dbReference>
<proteinExistence type="inferred from homology"/>
<comment type="similarity">
    <text evidence="1">Belongs to the leucine-binding protein family.</text>
</comment>
<dbReference type="EMBL" id="VLTJ01000028">
    <property type="protein sequence ID" value="TSH93345.1"/>
    <property type="molecule type" value="Genomic_DNA"/>
</dbReference>
<evidence type="ECO:0000313" key="5">
    <source>
        <dbReference type="EMBL" id="TSH93345.1"/>
    </source>
</evidence>
<dbReference type="InterPro" id="IPR028081">
    <property type="entry name" value="Leu-bd"/>
</dbReference>
<dbReference type="Proteomes" id="UP000318405">
    <property type="component" value="Unassembled WGS sequence"/>
</dbReference>
<dbReference type="Gene3D" id="3.40.50.2300">
    <property type="match status" value="2"/>
</dbReference>
<accession>A0A556AKH0</accession>
<keyword evidence="6" id="KW-1185">Reference proteome</keyword>
<dbReference type="AlphaFoldDB" id="A0A556AKH0"/>
<evidence type="ECO:0000259" key="4">
    <source>
        <dbReference type="Pfam" id="PF13458"/>
    </source>
</evidence>
<evidence type="ECO:0000256" key="3">
    <source>
        <dbReference type="SAM" id="SignalP"/>
    </source>
</evidence>
<dbReference type="InterPro" id="IPR028082">
    <property type="entry name" value="Peripla_BP_I"/>
</dbReference>
<gene>
    <name evidence="5" type="ORF">FOZ76_13835</name>
</gene>
<reference evidence="5 6" key="1">
    <citation type="submission" date="2019-07" db="EMBL/GenBank/DDBJ databases">
        <title>Qingshengfaniella alkalisoli gen. nov., sp. nov., isolated from saline soil.</title>
        <authorList>
            <person name="Xu L."/>
            <person name="Huang X.-X."/>
            <person name="Sun J.-Q."/>
        </authorList>
    </citation>
    <scope>NUCLEOTIDE SEQUENCE [LARGE SCALE GENOMIC DNA]</scope>
    <source>
        <strain evidence="5 6">DSM 27279</strain>
    </source>
</reference>
<evidence type="ECO:0000256" key="1">
    <source>
        <dbReference type="ARBA" id="ARBA00010062"/>
    </source>
</evidence>
<dbReference type="PANTHER" id="PTHR30483">
    <property type="entry name" value="LEUCINE-SPECIFIC-BINDING PROTEIN"/>
    <property type="match status" value="1"/>
</dbReference>
<dbReference type="PANTHER" id="PTHR30483:SF38">
    <property type="entry name" value="BLR7848 PROTEIN"/>
    <property type="match status" value="1"/>
</dbReference>
<name>A0A556AKH0_9BURK</name>
<evidence type="ECO:0000313" key="6">
    <source>
        <dbReference type="Proteomes" id="UP000318405"/>
    </source>
</evidence>
<feature type="chain" id="PRO_5022036566" evidence="3">
    <location>
        <begin position="26"/>
        <end position="384"/>
    </location>
</feature>
<organism evidence="5 6">
    <name type="scientific">Verticiella sediminum</name>
    <dbReference type="NCBI Taxonomy" id="1247510"/>
    <lineage>
        <taxon>Bacteria</taxon>
        <taxon>Pseudomonadati</taxon>
        <taxon>Pseudomonadota</taxon>
        <taxon>Betaproteobacteria</taxon>
        <taxon>Burkholderiales</taxon>
        <taxon>Alcaligenaceae</taxon>
        <taxon>Verticiella</taxon>
    </lineage>
</organism>
<comment type="caution">
    <text evidence="5">The sequence shown here is derived from an EMBL/GenBank/DDBJ whole genome shotgun (WGS) entry which is preliminary data.</text>
</comment>
<keyword evidence="2 3" id="KW-0732">Signal</keyword>
<dbReference type="InterPro" id="IPR051010">
    <property type="entry name" value="BCAA_transport"/>
</dbReference>